<proteinExistence type="predicted"/>
<gene>
    <name evidence="1" type="ORF">ASZ90_018599</name>
</gene>
<dbReference type="EMBL" id="LNQE01001862">
    <property type="protein sequence ID" value="KUG04010.1"/>
    <property type="molecule type" value="Genomic_DNA"/>
</dbReference>
<reference evidence="1" key="1">
    <citation type="journal article" date="2015" name="Proc. Natl. Acad. Sci. U.S.A.">
        <title>Networks of energetic and metabolic interactions define dynamics in microbial communities.</title>
        <authorList>
            <person name="Embree M."/>
            <person name="Liu J.K."/>
            <person name="Al-Bassam M.M."/>
            <person name="Zengler K."/>
        </authorList>
    </citation>
    <scope>NUCLEOTIDE SEQUENCE</scope>
</reference>
<organism evidence="1">
    <name type="scientific">hydrocarbon metagenome</name>
    <dbReference type="NCBI Taxonomy" id="938273"/>
    <lineage>
        <taxon>unclassified sequences</taxon>
        <taxon>metagenomes</taxon>
        <taxon>ecological metagenomes</taxon>
    </lineage>
</organism>
<sequence>MFIDITIYGMLLRLTVDRVDICGCKQREGAEGAELSRQNKFHR</sequence>
<comment type="caution">
    <text evidence="1">The sequence shown here is derived from an EMBL/GenBank/DDBJ whole genome shotgun (WGS) entry which is preliminary data.</text>
</comment>
<evidence type="ECO:0000313" key="1">
    <source>
        <dbReference type="EMBL" id="KUG04010.1"/>
    </source>
</evidence>
<accession>A0A0W8E5Q2</accession>
<protein>
    <submittedName>
        <fullName evidence="1">Uncharacterized protein</fullName>
    </submittedName>
</protein>
<dbReference type="AlphaFoldDB" id="A0A0W8E5Q2"/>
<name>A0A0W8E5Q2_9ZZZZ</name>